<organism evidence="1 2">
    <name type="scientific">Danio rerio</name>
    <name type="common">Zebrafish</name>
    <name type="synonym">Brachydanio rerio</name>
    <dbReference type="NCBI Taxonomy" id="7955"/>
    <lineage>
        <taxon>Eukaryota</taxon>
        <taxon>Metazoa</taxon>
        <taxon>Chordata</taxon>
        <taxon>Craniata</taxon>
        <taxon>Vertebrata</taxon>
        <taxon>Euteleostomi</taxon>
        <taxon>Actinopterygii</taxon>
        <taxon>Neopterygii</taxon>
        <taxon>Teleostei</taxon>
        <taxon>Ostariophysi</taxon>
        <taxon>Cypriniformes</taxon>
        <taxon>Danionidae</taxon>
        <taxon>Danioninae</taxon>
        <taxon>Danio</taxon>
    </lineage>
</organism>
<dbReference type="Proteomes" id="UP000000437">
    <property type="component" value="Chromosome 11"/>
</dbReference>
<accession>A0AC58GSZ8</accession>
<dbReference type="RefSeq" id="XP_073772857.1">
    <property type="nucleotide sequence ID" value="XM_073916756.1"/>
</dbReference>
<evidence type="ECO:0000313" key="2">
    <source>
        <dbReference type="RefSeq" id="XP_073772857.1"/>
    </source>
</evidence>
<protein>
    <submittedName>
        <fullName evidence="2">C-type mannose receptor 2-like</fullName>
    </submittedName>
</protein>
<keyword evidence="1" id="KW-1185">Reference proteome</keyword>
<reference evidence="2" key="1">
    <citation type="submission" date="2025-08" db="UniProtKB">
        <authorList>
            <consortium name="RefSeq"/>
        </authorList>
    </citation>
    <scope>IDENTIFICATION</scope>
    <source>
        <strain evidence="2">Tuebingen</strain>
        <tissue evidence="2">Fibroblasts and whole tissue</tissue>
    </source>
</reference>
<gene>
    <name evidence="2" type="primary">LOC141376605</name>
</gene>
<name>A0AC58GSZ8_DANRE</name>
<evidence type="ECO:0000313" key="1">
    <source>
        <dbReference type="Proteomes" id="UP000000437"/>
    </source>
</evidence>
<proteinExistence type="predicted"/>
<sequence length="474" mass="54206">MKMFGLLSFFLLVLHVSAVRPVPGLVNEIIHVKTTMNWYDAKTYCLNNSGLLFVISDKDQLNNISGSANQLSWVGLFRFSVDWTFVDNTKPTYFNWYGQCSAMNPAGYWFVLTCNAKLFFVCKILTGGWVVIRQTKTWQEAQIQCGIPGLAVILNAADNKFIASLLDVGLFWIGLATVQVDSPLKETWRWIGNNNPVTYSQWFSNLFCAVMDWNGFWYDRVCFEKHPFICFKNVGGVSQFTLVNEVNVWSGAQAHCKLLTMDLVMVRTEEDLIALVMYVQNIYSSSVDSLYLWIGLYNNPWYWSSSLLRIQYWNVMQPNNLDSNYRNITPNTQACGALKDGEMFDESCNNALPFFCVATVRSMILVSEPKSWTEALKLCRDRYVDFASLTSNMEQQTAENKIESAQSGYVWIGLNFLMGSWIWVNGDNVRYENWVTGGKLQCPVAQRCGALNVANGMWEARSCDERLQFLCFQK</sequence>